<proteinExistence type="predicted"/>
<name>A0A2I0KYW7_PUNGR</name>
<protein>
    <submittedName>
        <fullName evidence="1">Uncharacterized protein</fullName>
    </submittedName>
</protein>
<dbReference type="Proteomes" id="UP000233551">
    <property type="component" value="Unassembled WGS sequence"/>
</dbReference>
<gene>
    <name evidence="1" type="ORF">CRG98_005902</name>
</gene>
<accession>A0A2I0KYW7</accession>
<evidence type="ECO:0000313" key="2">
    <source>
        <dbReference type="Proteomes" id="UP000233551"/>
    </source>
</evidence>
<dbReference type="AlphaFoldDB" id="A0A2I0KYW7"/>
<sequence>MWRKFLKDFGFDDEDDVEFLQDAVDTTGALAFSSEIASSGLGAPSTGRNTSELWEKRVEIYGEHIATSAPLRQVRWLGEAGVPRLLLRRRLPPECGGKGHGVVVVRGEREAGGA</sequence>
<keyword evidence="2" id="KW-1185">Reference proteome</keyword>
<reference evidence="1 2" key="1">
    <citation type="submission" date="2017-11" db="EMBL/GenBank/DDBJ databases">
        <title>De-novo sequencing of pomegranate (Punica granatum L.) genome.</title>
        <authorList>
            <person name="Akparov Z."/>
            <person name="Amiraslanov A."/>
            <person name="Hajiyeva S."/>
            <person name="Abbasov M."/>
            <person name="Kaur K."/>
            <person name="Hamwieh A."/>
            <person name="Solovyev V."/>
            <person name="Salamov A."/>
            <person name="Braich B."/>
            <person name="Kosarev P."/>
            <person name="Mahmoud A."/>
            <person name="Hajiyev E."/>
            <person name="Babayeva S."/>
            <person name="Izzatullayeva V."/>
            <person name="Mammadov A."/>
            <person name="Mammadov A."/>
            <person name="Sharifova S."/>
            <person name="Ojaghi J."/>
            <person name="Eynullazada K."/>
            <person name="Bayramov B."/>
            <person name="Abdulazimova A."/>
            <person name="Shahmuradov I."/>
        </authorList>
    </citation>
    <scope>NUCLEOTIDE SEQUENCE [LARGE SCALE GENOMIC DNA]</scope>
    <source>
        <strain evidence="2">cv. AG2017</strain>
        <tissue evidence="1">Leaf</tissue>
    </source>
</reference>
<dbReference type="EMBL" id="PGOL01000265">
    <property type="protein sequence ID" value="PKI73661.1"/>
    <property type="molecule type" value="Genomic_DNA"/>
</dbReference>
<comment type="caution">
    <text evidence="1">The sequence shown here is derived from an EMBL/GenBank/DDBJ whole genome shotgun (WGS) entry which is preliminary data.</text>
</comment>
<evidence type="ECO:0000313" key="1">
    <source>
        <dbReference type="EMBL" id="PKI73661.1"/>
    </source>
</evidence>
<organism evidence="1 2">
    <name type="scientific">Punica granatum</name>
    <name type="common">Pomegranate</name>
    <dbReference type="NCBI Taxonomy" id="22663"/>
    <lineage>
        <taxon>Eukaryota</taxon>
        <taxon>Viridiplantae</taxon>
        <taxon>Streptophyta</taxon>
        <taxon>Embryophyta</taxon>
        <taxon>Tracheophyta</taxon>
        <taxon>Spermatophyta</taxon>
        <taxon>Magnoliopsida</taxon>
        <taxon>eudicotyledons</taxon>
        <taxon>Gunneridae</taxon>
        <taxon>Pentapetalae</taxon>
        <taxon>rosids</taxon>
        <taxon>malvids</taxon>
        <taxon>Myrtales</taxon>
        <taxon>Lythraceae</taxon>
        <taxon>Punica</taxon>
    </lineage>
</organism>